<dbReference type="InterPro" id="IPR036412">
    <property type="entry name" value="HAD-like_sf"/>
</dbReference>
<keyword evidence="1" id="KW-0378">Hydrolase</keyword>
<keyword evidence="2" id="KW-1185">Reference proteome</keyword>
<comment type="caution">
    <text evidence="1">The sequence shown here is derived from an EMBL/GenBank/DDBJ whole genome shotgun (WGS) entry which is preliminary data.</text>
</comment>
<dbReference type="SUPFAM" id="SSF56784">
    <property type="entry name" value="HAD-like"/>
    <property type="match status" value="1"/>
</dbReference>
<name>A0A8J6AXM6_9EUKA</name>
<dbReference type="Proteomes" id="UP000717585">
    <property type="component" value="Unassembled WGS sequence"/>
</dbReference>
<dbReference type="Gene3D" id="3.40.50.1000">
    <property type="entry name" value="HAD superfamily/HAD-like"/>
    <property type="match status" value="2"/>
</dbReference>
<protein>
    <submittedName>
        <fullName evidence="1">HAD-superfamily hydrolase subfamily IIA</fullName>
    </submittedName>
</protein>
<dbReference type="AlphaFoldDB" id="A0A8J6AXM6"/>
<dbReference type="NCBIfam" id="TIGR01456">
    <property type="entry name" value="CECR5"/>
    <property type="match status" value="1"/>
</dbReference>
<dbReference type="Pfam" id="PF13344">
    <property type="entry name" value="Hydrolase_6"/>
    <property type="match status" value="1"/>
</dbReference>
<accession>A0A8J6AXM6</accession>
<proteinExistence type="predicted"/>
<dbReference type="InterPro" id="IPR006353">
    <property type="entry name" value="HAD-SF_hydro_IIA_CECR5"/>
</dbReference>
<sequence>MAERAGAGADSDVTCSNGQGACCVFDVDGVFRLGHLSVPGATGALASLREAGVPHVFLTNTSASPQASSQELAHALDGTYVDPADIIVSHSPFQDLLSPFRVSERPILVVGIDNVSAGDVETLYHIPHAVSTDDVYRCLPASCVPALAGIHSPANDEGVMRDAHAQFAAVAVMADSNNLTRDMQLVLDALRFDGHCHPDDIRQFLDNGGDDRRQHIPIFFANPDMVYGAAHPAPRLTQGCFRLMLESMFKALTGQALDVVQAGKPSAISYEYAAGLLRDKGGAGSVFMVGDNPASDIRGANRVGWTSCLVRTGIGARVDTETLPEEDRPAMVFPTVVEAIAHIVKVHTGKV</sequence>
<dbReference type="Pfam" id="PF13242">
    <property type="entry name" value="Hydrolase_like"/>
    <property type="match status" value="1"/>
</dbReference>
<dbReference type="EMBL" id="JAHDYR010000012">
    <property type="protein sequence ID" value="KAG9395015.1"/>
    <property type="molecule type" value="Genomic_DNA"/>
</dbReference>
<dbReference type="InterPro" id="IPR023214">
    <property type="entry name" value="HAD_sf"/>
</dbReference>
<organism evidence="1 2">
    <name type="scientific">Carpediemonas membranifera</name>
    <dbReference type="NCBI Taxonomy" id="201153"/>
    <lineage>
        <taxon>Eukaryota</taxon>
        <taxon>Metamonada</taxon>
        <taxon>Carpediemonas-like organisms</taxon>
        <taxon>Carpediemonas</taxon>
    </lineage>
</organism>
<dbReference type="OrthoDB" id="10251048at2759"/>
<evidence type="ECO:0000313" key="1">
    <source>
        <dbReference type="EMBL" id="KAG9395015.1"/>
    </source>
</evidence>
<dbReference type="PANTHER" id="PTHR19288">
    <property type="entry name" value="4-NITROPHENYLPHOSPHATASE-RELATED"/>
    <property type="match status" value="1"/>
</dbReference>
<dbReference type="NCBIfam" id="TIGR01460">
    <property type="entry name" value="HAD-SF-IIA"/>
    <property type="match status" value="1"/>
</dbReference>
<dbReference type="GO" id="GO:0005737">
    <property type="term" value="C:cytoplasm"/>
    <property type="evidence" value="ECO:0007669"/>
    <property type="project" value="TreeGrafter"/>
</dbReference>
<evidence type="ECO:0000313" key="2">
    <source>
        <dbReference type="Proteomes" id="UP000717585"/>
    </source>
</evidence>
<reference evidence="1" key="1">
    <citation type="submission" date="2021-05" db="EMBL/GenBank/DDBJ databases">
        <title>A free-living protist that lacks canonical eukaryotic 1 DNA replication and segregation systems.</title>
        <authorList>
            <person name="Salas-Leiva D.E."/>
            <person name="Tromer E.C."/>
            <person name="Curtis B.A."/>
            <person name="Jerlstrom-Hultqvist J."/>
            <person name="Kolisko M."/>
            <person name="Yi Z."/>
            <person name="Salas-Leiva J.S."/>
            <person name="Gallot-Lavallee L."/>
            <person name="Kops G.J.P.L."/>
            <person name="Archibald J.M."/>
            <person name="Simpson A.G.B."/>
            <person name="Roger A.J."/>
        </authorList>
    </citation>
    <scope>NUCLEOTIDE SEQUENCE</scope>
    <source>
        <strain evidence="1">BICM</strain>
    </source>
</reference>
<dbReference type="GO" id="GO:0016791">
    <property type="term" value="F:phosphatase activity"/>
    <property type="evidence" value="ECO:0007669"/>
    <property type="project" value="TreeGrafter"/>
</dbReference>
<gene>
    <name evidence="1" type="ORF">J8273_0227</name>
</gene>
<dbReference type="PANTHER" id="PTHR19288:SF93">
    <property type="entry name" value="FI11325P-RELATED"/>
    <property type="match status" value="1"/>
</dbReference>
<dbReference type="InterPro" id="IPR006357">
    <property type="entry name" value="HAD-SF_hydro_IIA"/>
</dbReference>